<evidence type="ECO:0000313" key="3">
    <source>
        <dbReference type="EMBL" id="ABC63670.1"/>
    </source>
</evidence>
<gene>
    <name evidence="3" type="ordered locus">ELI_07890</name>
</gene>
<dbReference type="InterPro" id="IPR027417">
    <property type="entry name" value="P-loop_NTPase"/>
</dbReference>
<evidence type="ECO:0000259" key="2">
    <source>
        <dbReference type="Pfam" id="PF20469"/>
    </source>
</evidence>
<dbReference type="RefSeq" id="WP_011414502.1">
    <property type="nucleotide sequence ID" value="NC_007722.1"/>
</dbReference>
<dbReference type="PANTHER" id="PTHR43581:SF4">
    <property type="entry name" value="ATP_GTP PHOSPHATASE"/>
    <property type="match status" value="1"/>
</dbReference>
<organism evidence="3 4">
    <name type="scientific">Erythrobacter litoralis (strain HTCC2594)</name>
    <dbReference type="NCBI Taxonomy" id="314225"/>
    <lineage>
        <taxon>Bacteria</taxon>
        <taxon>Pseudomonadati</taxon>
        <taxon>Pseudomonadota</taxon>
        <taxon>Alphaproteobacteria</taxon>
        <taxon>Sphingomonadales</taxon>
        <taxon>Erythrobacteraceae</taxon>
        <taxon>Erythrobacter/Porphyrobacter group</taxon>
        <taxon>Erythrobacter</taxon>
    </lineage>
</organism>
<name>Q2N9H1_ERYLH</name>
<keyword evidence="3" id="KW-0378">Hydrolase</keyword>
<proteinExistence type="predicted"/>
<dbReference type="AlphaFoldDB" id="Q2N9H1"/>
<dbReference type="InterPro" id="IPR051396">
    <property type="entry name" value="Bact_Antivir_Def_Nuclease"/>
</dbReference>
<dbReference type="Pfam" id="PF13175">
    <property type="entry name" value="AAA_15"/>
    <property type="match status" value="1"/>
</dbReference>
<feature type="domain" description="Endonuclease GajA/Old nuclease/RecF-like AAA" evidence="1">
    <location>
        <begin position="1"/>
        <end position="403"/>
    </location>
</feature>
<dbReference type="eggNOG" id="COG0419">
    <property type="taxonomic scope" value="Bacteria"/>
</dbReference>
<feature type="domain" description="OLD protein-like TOPRIM" evidence="2">
    <location>
        <begin position="472"/>
        <end position="537"/>
    </location>
</feature>
<dbReference type="GO" id="GO:0004519">
    <property type="term" value="F:endonuclease activity"/>
    <property type="evidence" value="ECO:0007669"/>
    <property type="project" value="UniProtKB-KW"/>
</dbReference>
<reference evidence="4" key="1">
    <citation type="journal article" date="2009" name="J. Bacteriol.">
        <title>Complete genome sequence of Erythrobacter litoralis HTCC2594.</title>
        <authorList>
            <person name="Oh H.M."/>
            <person name="Giovannoni S.J."/>
            <person name="Ferriera S."/>
            <person name="Johnson J."/>
            <person name="Cho J.C."/>
        </authorList>
    </citation>
    <scope>NUCLEOTIDE SEQUENCE [LARGE SCALE GENOMIC DNA]</scope>
    <source>
        <strain evidence="4">HTCC2594</strain>
    </source>
</reference>
<dbReference type="PANTHER" id="PTHR43581">
    <property type="entry name" value="ATP/GTP PHOSPHATASE"/>
    <property type="match status" value="1"/>
</dbReference>
<dbReference type="HOGENOM" id="CLU_017618_1_0_5"/>
<dbReference type="InterPro" id="IPR034139">
    <property type="entry name" value="TOPRIM_OLD"/>
</dbReference>
<dbReference type="KEGG" id="eli:ELI_07890"/>
<accession>Q2N9H1</accession>
<dbReference type="SUPFAM" id="SSF52540">
    <property type="entry name" value="P-loop containing nucleoside triphosphate hydrolases"/>
    <property type="match status" value="1"/>
</dbReference>
<sequence>MRLETVYIKNFRAISELEINIDDVTTLIGSNGVGKSCVLKAIDKFFSKSSAVTLEDFHDGNVSDPIEIGLSFTELQADELERYAARVHGGTLRIVRVFRSSSLGRENGRYFGFAYRHQAFDEVRNLPTANDQKSAYNALTETGDFPGLTKCTRIADALTAMSEWEENNSDNCVLAMDDGQFEGFANVARGGLQRFVSFVFIPAVRDASIDAVDSKKAVIGQLLELYVRTILQAKKEIKEFQTEMDERYKDLVSPENIGELDELSGLLTSTLTNFYGESEVELNWKEVEPLPLPLPSAETLLTEQGYKGPVEGKGHGLQRAFIFTILQHLALALHDTEQDSGEEESEDGPTSHSIILAIEEPELYQHPTKQRHFAEVLRNLSDLDAHKGAQSVQLILCSHSPHFLATDRFEEIRVIHRSLDEDEKSTSTVSQVSYQHVVDQLAGVSEDPEKHLNPEALKVRLHTLTPLVAEGFFASKVVLVEGTSDVAALRAAARMSDKSFEASGIALIEVGGKTNLDKPLIIFRSLGIPIFVLFDSDGHKTKDHEKKAHVNVQIQKLMGESNPEEVRTYVCPQFASFETELGRHLKAEIGANLFDEAVGKAGYDYGLESRQVRKVPAAMTQVLMTCNLAGHRSETDVTPSFPPAGIRAGRLFCA</sequence>
<dbReference type="Gene3D" id="3.40.50.300">
    <property type="entry name" value="P-loop containing nucleotide triphosphate hydrolases"/>
    <property type="match status" value="1"/>
</dbReference>
<dbReference type="STRING" id="314225.ELI_07890"/>
<keyword evidence="3" id="KW-0255">Endonuclease</keyword>
<dbReference type="Proteomes" id="UP000008808">
    <property type="component" value="Chromosome"/>
</dbReference>
<dbReference type="OrthoDB" id="7410968at2"/>
<dbReference type="InterPro" id="IPR041685">
    <property type="entry name" value="AAA_GajA/Old/RecF-like"/>
</dbReference>
<keyword evidence="4" id="KW-1185">Reference proteome</keyword>
<dbReference type="eggNOG" id="COG3593">
    <property type="taxonomic scope" value="Bacteria"/>
</dbReference>
<keyword evidence="3" id="KW-0540">Nuclease</keyword>
<dbReference type="CDD" id="cd01026">
    <property type="entry name" value="TOPRIM_OLD"/>
    <property type="match status" value="1"/>
</dbReference>
<dbReference type="EMBL" id="CP000157">
    <property type="protein sequence ID" value="ABC63670.1"/>
    <property type="molecule type" value="Genomic_DNA"/>
</dbReference>
<evidence type="ECO:0000259" key="1">
    <source>
        <dbReference type="Pfam" id="PF13175"/>
    </source>
</evidence>
<protein>
    <submittedName>
        <fullName evidence="3">Predicted ATP-dependent endonuclease, OLD family protein</fullName>
    </submittedName>
</protein>
<dbReference type="Pfam" id="PF20469">
    <property type="entry name" value="OLD-like_TOPRIM"/>
    <property type="match status" value="1"/>
</dbReference>
<evidence type="ECO:0000313" key="4">
    <source>
        <dbReference type="Proteomes" id="UP000008808"/>
    </source>
</evidence>